<dbReference type="GO" id="GO:0048472">
    <property type="term" value="F:threonine-phosphate decarboxylase activity"/>
    <property type="evidence" value="ECO:0007669"/>
    <property type="project" value="InterPro"/>
</dbReference>
<dbReference type="RefSeq" id="WP_068882522.1">
    <property type="nucleotide sequence ID" value="NZ_LNTU01000023.1"/>
</dbReference>
<keyword evidence="5 9" id="KW-0169">Cobalamin biosynthesis</keyword>
<reference evidence="10 11" key="1">
    <citation type="submission" date="2015-11" db="EMBL/GenBank/DDBJ databases">
        <title>Draft genome sequence of Paramesorhizobium deserti A-3-E, a strain highly resistant to diverse beta-lactam antibiotics.</title>
        <authorList>
            <person name="Lv R."/>
            <person name="Yang X."/>
            <person name="Fang N."/>
            <person name="Guo J."/>
            <person name="Luo X."/>
            <person name="Peng F."/>
            <person name="Yang R."/>
            <person name="Cui Y."/>
            <person name="Fang C."/>
            <person name="Song Y."/>
        </authorList>
    </citation>
    <scope>NUCLEOTIDE SEQUENCE [LARGE SCALE GENOMIC DNA]</scope>
    <source>
        <strain evidence="10 11">A-3-E</strain>
    </source>
</reference>
<dbReference type="GO" id="GO:0009236">
    <property type="term" value="P:cobalamin biosynthetic process"/>
    <property type="evidence" value="ECO:0007669"/>
    <property type="project" value="UniProtKB-UniRule"/>
</dbReference>
<dbReference type="HAMAP" id="MF_00024">
    <property type="entry name" value="CobD_CbiB"/>
    <property type="match status" value="1"/>
</dbReference>
<dbReference type="OrthoDB" id="9811967at2"/>
<accession>A0A135HUR7</accession>
<gene>
    <name evidence="9" type="primary">cobD</name>
    <name evidence="10" type="ORF">ATN84_13080</name>
</gene>
<evidence type="ECO:0000256" key="3">
    <source>
        <dbReference type="ARBA" id="ARBA00006263"/>
    </source>
</evidence>
<evidence type="ECO:0000256" key="5">
    <source>
        <dbReference type="ARBA" id="ARBA00022573"/>
    </source>
</evidence>
<dbReference type="PANTHER" id="PTHR34308:SF1">
    <property type="entry name" value="COBALAMIN BIOSYNTHESIS PROTEIN CBIB"/>
    <property type="match status" value="1"/>
</dbReference>
<dbReference type="InterPro" id="IPR004485">
    <property type="entry name" value="Cobalamin_biosynth_CobD/CbiB"/>
</dbReference>
<dbReference type="UniPathway" id="UPA00148"/>
<name>A0A135HUR7_9HYPH</name>
<feature type="transmembrane region" description="Helical" evidence="9">
    <location>
        <begin position="165"/>
        <end position="182"/>
    </location>
</feature>
<dbReference type="GO" id="GO:0005886">
    <property type="term" value="C:plasma membrane"/>
    <property type="evidence" value="ECO:0007669"/>
    <property type="project" value="UniProtKB-SubCell"/>
</dbReference>
<dbReference type="NCBIfam" id="TIGR00380">
    <property type="entry name" value="cobal_cbiB"/>
    <property type="match status" value="1"/>
</dbReference>
<comment type="caution">
    <text evidence="10">The sequence shown here is derived from an EMBL/GenBank/DDBJ whole genome shotgun (WGS) entry which is preliminary data.</text>
</comment>
<keyword evidence="8 9" id="KW-0472">Membrane</keyword>
<evidence type="ECO:0000313" key="11">
    <source>
        <dbReference type="Proteomes" id="UP000070107"/>
    </source>
</evidence>
<comment type="subcellular location">
    <subcellularLocation>
        <location evidence="1 9">Cell membrane</location>
        <topology evidence="1 9">Multi-pass membrane protein</topology>
    </subcellularLocation>
</comment>
<keyword evidence="6 9" id="KW-0812">Transmembrane</keyword>
<comment type="caution">
    <text evidence="9">Lacks conserved residue(s) required for the propagation of feature annotation.</text>
</comment>
<evidence type="ECO:0000256" key="4">
    <source>
        <dbReference type="ARBA" id="ARBA00022475"/>
    </source>
</evidence>
<evidence type="ECO:0000256" key="8">
    <source>
        <dbReference type="ARBA" id="ARBA00023136"/>
    </source>
</evidence>
<feature type="transmembrane region" description="Helical" evidence="9">
    <location>
        <begin position="59"/>
        <end position="78"/>
    </location>
</feature>
<organism evidence="10 11">
    <name type="scientific">Paramesorhizobium deserti</name>
    <dbReference type="NCBI Taxonomy" id="1494590"/>
    <lineage>
        <taxon>Bacteria</taxon>
        <taxon>Pseudomonadati</taxon>
        <taxon>Pseudomonadota</taxon>
        <taxon>Alphaproteobacteria</taxon>
        <taxon>Hyphomicrobiales</taxon>
        <taxon>Phyllobacteriaceae</taxon>
        <taxon>Paramesorhizobium</taxon>
    </lineage>
</organism>
<feature type="transmembrane region" description="Helical" evidence="9">
    <location>
        <begin position="304"/>
        <end position="325"/>
    </location>
</feature>
<evidence type="ECO:0000313" key="10">
    <source>
        <dbReference type="EMBL" id="KXF76930.1"/>
    </source>
</evidence>
<comment type="pathway">
    <text evidence="2 9">Cofactor biosynthesis; adenosylcobalamin biosynthesis.</text>
</comment>
<comment type="function">
    <text evidence="9">Converts cobyric acid to cobinamide by the addition of aminopropanol on the F carboxylic group.</text>
</comment>
<comment type="similarity">
    <text evidence="3 9">Belongs to the CobD/CbiB family.</text>
</comment>
<evidence type="ECO:0000256" key="9">
    <source>
        <dbReference type="HAMAP-Rule" id="MF_00024"/>
    </source>
</evidence>
<evidence type="ECO:0000256" key="2">
    <source>
        <dbReference type="ARBA" id="ARBA00004953"/>
    </source>
</evidence>
<protein>
    <recommendedName>
        <fullName evidence="9">Cobalamin biosynthesis protein CobD</fullName>
    </recommendedName>
</protein>
<dbReference type="STRING" id="1494590.ATN84_13080"/>
<keyword evidence="4 9" id="KW-1003">Cell membrane</keyword>
<evidence type="ECO:0000256" key="7">
    <source>
        <dbReference type="ARBA" id="ARBA00022989"/>
    </source>
</evidence>
<evidence type="ECO:0000256" key="6">
    <source>
        <dbReference type="ARBA" id="ARBA00022692"/>
    </source>
</evidence>
<proteinExistence type="inferred from homology"/>
<keyword evidence="7 9" id="KW-1133">Transmembrane helix</keyword>
<dbReference type="EMBL" id="LNTU01000023">
    <property type="protein sequence ID" value="KXF76930.1"/>
    <property type="molecule type" value="Genomic_DNA"/>
</dbReference>
<dbReference type="AlphaFoldDB" id="A0A135HUR7"/>
<dbReference type="GO" id="GO:0015420">
    <property type="term" value="F:ABC-type vitamin B12 transporter activity"/>
    <property type="evidence" value="ECO:0007669"/>
    <property type="project" value="UniProtKB-UniRule"/>
</dbReference>
<dbReference type="PANTHER" id="PTHR34308">
    <property type="entry name" value="COBALAMIN BIOSYNTHESIS PROTEIN CBIB"/>
    <property type="match status" value="1"/>
</dbReference>
<dbReference type="Pfam" id="PF03186">
    <property type="entry name" value="CobD_Cbib"/>
    <property type="match status" value="1"/>
</dbReference>
<keyword evidence="11" id="KW-1185">Reference proteome</keyword>
<dbReference type="Proteomes" id="UP000070107">
    <property type="component" value="Unassembled WGS sequence"/>
</dbReference>
<evidence type="ECO:0000256" key="1">
    <source>
        <dbReference type="ARBA" id="ARBA00004651"/>
    </source>
</evidence>
<sequence length="326" mass="35047">MEIKLLVLFLALIADRLLGDPERLWRSVPHPVVLFGKAISFIEERYNDARQSAEERRRMGMLSVGALLLAVSIVGLIVSALLRQMSWFGALVEIALVTVLLAQKSLADHVSHVATALREEGIEGGRRAVSMIVGRDPQSLDQAGVSRAAIESLAENSSDGVVAPAFWYLVLGLPGLFAYKLLNTADSMIGHLSPRYRDFGRFAAKSDDLANWIPARLTGGLAVLAAWLRGGRGAATRSFGVMMRDARLHRSPNAGWPEAAYAGALDVALAGPRVYAGDIVNEPMVNGAGKRELGAGDIEAALKLFWHSMTVLTGIVLVLGLIGLMM</sequence>